<dbReference type="PANTHER" id="PTHR43757:SF2">
    <property type="entry name" value="AMINOMETHYLTRANSFERASE, MITOCHONDRIAL"/>
    <property type="match status" value="1"/>
</dbReference>
<dbReference type="PIRSF" id="PIRSF006487">
    <property type="entry name" value="GcvT"/>
    <property type="match status" value="1"/>
</dbReference>
<dbReference type="Pfam" id="PF08669">
    <property type="entry name" value="GCV_T_C"/>
    <property type="match status" value="1"/>
</dbReference>
<dbReference type="InterPro" id="IPR027266">
    <property type="entry name" value="TrmE/GcvT-like"/>
</dbReference>
<organism evidence="3">
    <name type="scientific">marine metagenome</name>
    <dbReference type="NCBI Taxonomy" id="408172"/>
    <lineage>
        <taxon>unclassified sequences</taxon>
        <taxon>metagenomes</taxon>
        <taxon>ecological metagenomes</taxon>
    </lineage>
</organism>
<protein>
    <recommendedName>
        <fullName evidence="4">Aminomethyltransferase folate-binding domain-containing protein</fullName>
    </recommendedName>
</protein>
<dbReference type="InterPro" id="IPR029043">
    <property type="entry name" value="GcvT/YgfZ_C"/>
</dbReference>
<feature type="domain" description="GCVT N-terminal" evidence="1">
    <location>
        <begin position="21"/>
        <end position="270"/>
    </location>
</feature>
<evidence type="ECO:0000259" key="1">
    <source>
        <dbReference type="Pfam" id="PF01571"/>
    </source>
</evidence>
<dbReference type="EMBL" id="UINC01006543">
    <property type="protein sequence ID" value="SVA28164.1"/>
    <property type="molecule type" value="Genomic_DNA"/>
</dbReference>
<evidence type="ECO:0000313" key="3">
    <source>
        <dbReference type="EMBL" id="SVA28164.1"/>
    </source>
</evidence>
<dbReference type="PANTHER" id="PTHR43757">
    <property type="entry name" value="AMINOMETHYLTRANSFERASE"/>
    <property type="match status" value="1"/>
</dbReference>
<dbReference type="AlphaFoldDB" id="A0A381UJM8"/>
<proteinExistence type="predicted"/>
<reference evidence="3" key="1">
    <citation type="submission" date="2018-05" db="EMBL/GenBank/DDBJ databases">
        <authorList>
            <person name="Lanie J.A."/>
            <person name="Ng W.-L."/>
            <person name="Kazmierczak K.M."/>
            <person name="Andrzejewski T.M."/>
            <person name="Davidsen T.M."/>
            <person name="Wayne K.J."/>
            <person name="Tettelin H."/>
            <person name="Glass J.I."/>
            <person name="Rusch D."/>
            <person name="Podicherti R."/>
            <person name="Tsui H.-C.T."/>
            <person name="Winkler M.E."/>
        </authorList>
    </citation>
    <scope>NUCLEOTIDE SEQUENCE</scope>
</reference>
<dbReference type="Pfam" id="PF01571">
    <property type="entry name" value="GCV_T"/>
    <property type="match status" value="1"/>
</dbReference>
<name>A0A381UJM8_9ZZZZ</name>
<evidence type="ECO:0000259" key="2">
    <source>
        <dbReference type="Pfam" id="PF08669"/>
    </source>
</evidence>
<dbReference type="NCBIfam" id="NF009133">
    <property type="entry name" value="PRK12486.1"/>
    <property type="match status" value="1"/>
</dbReference>
<gene>
    <name evidence="3" type="ORF">METZ01_LOCUS81018</name>
</gene>
<dbReference type="InterPro" id="IPR006222">
    <property type="entry name" value="GCVT_N"/>
</dbReference>
<accession>A0A381UJM8</accession>
<dbReference type="InterPro" id="IPR028896">
    <property type="entry name" value="GcvT/YgfZ/DmdA"/>
</dbReference>
<dbReference type="Gene3D" id="3.30.1360.120">
    <property type="entry name" value="Probable tRNA modification gtpase trme, domain 1"/>
    <property type="match status" value="1"/>
</dbReference>
<dbReference type="InterPro" id="IPR013977">
    <property type="entry name" value="GcvT_C"/>
</dbReference>
<sequence>MSSVPELAISRRIRRTPFTERVEALGVQGYSIVNHTLLPKAFGRSIEEDYWHLREYVQLWDVSCQRQVEIRGPDAARLVQWMTPRDLRHAKIGQCLYITLIDQNAGMINDPILLKLAEDHFWLSIADSDVLLWAKGLSLGCGFDVMVDEPDVSPLAVQGPKAEVLMEKVFGPSVRNIRFFHFGTVDFNGTPLRVSRSGYSRQDGFEIYLDKSSLGLDLWDTLWEAGQKFNVSPGYPNLVERVEGGLLSYGNEMTRANNPLECNLDHYCCLDDSVDYIGREALQRIAETGPIQRIRGVIFEGDPTPPCASPWPIMADGKQVGHSTTVVWSLQLKANLSLAMIHADFWNTGQSIQVETPEGLKRNGTVAEFPLSFL</sequence>
<evidence type="ECO:0008006" key="4">
    <source>
        <dbReference type="Google" id="ProtNLM"/>
    </source>
</evidence>
<dbReference type="SUPFAM" id="SSF103025">
    <property type="entry name" value="Folate-binding domain"/>
    <property type="match status" value="1"/>
</dbReference>
<dbReference type="SUPFAM" id="SSF101790">
    <property type="entry name" value="Aminomethyltransferase beta-barrel domain"/>
    <property type="match status" value="1"/>
</dbReference>
<feature type="domain" description="Aminomethyltransferase C-terminal" evidence="2">
    <location>
        <begin position="297"/>
        <end position="370"/>
    </location>
</feature>